<name>D8TNQ8_VOLCA</name>
<evidence type="ECO:0000313" key="2">
    <source>
        <dbReference type="Proteomes" id="UP000001058"/>
    </source>
</evidence>
<dbReference type="EMBL" id="GL378329">
    <property type="protein sequence ID" value="EFJ50882.1"/>
    <property type="molecule type" value="Genomic_DNA"/>
</dbReference>
<protein>
    <submittedName>
        <fullName evidence="1">Uncharacterized protein</fullName>
    </submittedName>
</protein>
<gene>
    <name evidence="1" type="ORF">VOLCADRAFT_88266</name>
</gene>
<keyword evidence="2" id="KW-1185">Reference proteome</keyword>
<evidence type="ECO:0000313" key="1">
    <source>
        <dbReference type="EMBL" id="EFJ50882.1"/>
    </source>
</evidence>
<dbReference type="AlphaFoldDB" id="D8TNQ8"/>
<dbReference type="KEGG" id="vcn:VOLCADRAFT_88266"/>
<dbReference type="RefSeq" id="XP_002947894.1">
    <property type="nucleotide sequence ID" value="XM_002947848.1"/>
</dbReference>
<proteinExistence type="predicted"/>
<dbReference type="InParanoid" id="D8TNQ8"/>
<sequence>MQIRAQQQVQTHTQYCKYQPRRAAASVAHEADGAGAVDDEGAVQVAISPKVPRVSHTAQQPDLKPMTTWCKILDNIPTTPEGIGGTYQRCARRNKTQITSSARTCGGFVAMAG</sequence>
<dbReference type="GeneID" id="9621236"/>
<dbReference type="Proteomes" id="UP000001058">
    <property type="component" value="Unassembled WGS sequence"/>
</dbReference>
<reference evidence="1 2" key="1">
    <citation type="journal article" date="2010" name="Science">
        <title>Genomic analysis of organismal complexity in the multicellular green alga Volvox carteri.</title>
        <authorList>
            <person name="Prochnik S.E."/>
            <person name="Umen J."/>
            <person name="Nedelcu A.M."/>
            <person name="Hallmann A."/>
            <person name="Miller S.M."/>
            <person name="Nishii I."/>
            <person name="Ferris P."/>
            <person name="Kuo A."/>
            <person name="Mitros T."/>
            <person name="Fritz-Laylin L.K."/>
            <person name="Hellsten U."/>
            <person name="Chapman J."/>
            <person name="Simakov O."/>
            <person name="Rensing S.A."/>
            <person name="Terry A."/>
            <person name="Pangilinan J."/>
            <person name="Kapitonov V."/>
            <person name="Jurka J."/>
            <person name="Salamov A."/>
            <person name="Shapiro H."/>
            <person name="Schmutz J."/>
            <person name="Grimwood J."/>
            <person name="Lindquist E."/>
            <person name="Lucas S."/>
            <person name="Grigoriev I.V."/>
            <person name="Schmitt R."/>
            <person name="Kirk D."/>
            <person name="Rokhsar D.S."/>
        </authorList>
    </citation>
    <scope>NUCLEOTIDE SEQUENCE [LARGE SCALE GENOMIC DNA]</scope>
    <source>
        <strain evidence="2">f. Nagariensis / Eve</strain>
    </source>
</reference>
<accession>D8TNQ8</accession>
<organism evidence="2">
    <name type="scientific">Volvox carteri f. nagariensis</name>
    <dbReference type="NCBI Taxonomy" id="3068"/>
    <lineage>
        <taxon>Eukaryota</taxon>
        <taxon>Viridiplantae</taxon>
        <taxon>Chlorophyta</taxon>
        <taxon>core chlorophytes</taxon>
        <taxon>Chlorophyceae</taxon>
        <taxon>CS clade</taxon>
        <taxon>Chlamydomonadales</taxon>
        <taxon>Volvocaceae</taxon>
        <taxon>Volvox</taxon>
    </lineage>
</organism>